<dbReference type="Proteomes" id="UP000280188">
    <property type="component" value="Chromosome"/>
</dbReference>
<evidence type="ECO:0000313" key="2">
    <source>
        <dbReference type="Proteomes" id="UP000280188"/>
    </source>
</evidence>
<dbReference type="PROSITE" id="PS51257">
    <property type="entry name" value="PROKAR_LIPOPROTEIN"/>
    <property type="match status" value="1"/>
</dbReference>
<dbReference type="KEGG" id="afj:AFERRID_07820"/>
<accession>A0A2Z6IIP3</accession>
<gene>
    <name evidence="1" type="ORF">AFERRID_07820</name>
</gene>
<dbReference type="RefSeq" id="WP_126604392.1">
    <property type="nucleotide sequence ID" value="NZ_AP018795.1"/>
</dbReference>
<keyword evidence="2" id="KW-1185">Reference proteome</keyword>
<dbReference type="InterPro" id="IPR008309">
    <property type="entry name" value="YdbL"/>
</dbReference>
<dbReference type="Pfam" id="PF07027">
    <property type="entry name" value="DUF1318"/>
    <property type="match status" value="1"/>
</dbReference>
<organism evidence="1 2">
    <name type="scientific">Acidithiobacillus ferridurans</name>
    <dbReference type="NCBI Taxonomy" id="1232575"/>
    <lineage>
        <taxon>Bacteria</taxon>
        <taxon>Pseudomonadati</taxon>
        <taxon>Pseudomonadota</taxon>
        <taxon>Acidithiobacillia</taxon>
        <taxon>Acidithiobacillales</taxon>
        <taxon>Acidithiobacillaceae</taxon>
        <taxon>Acidithiobacillus</taxon>
    </lineage>
</organism>
<proteinExistence type="predicted"/>
<dbReference type="EMBL" id="AP018795">
    <property type="protein sequence ID" value="BBF64564.1"/>
    <property type="molecule type" value="Genomic_DNA"/>
</dbReference>
<sequence>MTRQDWLKTQGWRSVLVLGLLMALSACVTVNIYFPAAAAQKLADQVVGEVYKAAAKGALLAPVAPATSVPAPPVAPAVSVPAPPAAPTRSAASASNALSMASPYHAASYLLAMGFSAISGTAEAAANLDASSPGVQSARAQLEAIAAQMRPYFVSGAVGFTANGLVAIHDAAAVPLQQRAALNGLVNSNNSALSNLYQQIADANGHPEWEGQIQQTFAQAWINKAPAGYWYQSPSGQWQKK</sequence>
<dbReference type="AlphaFoldDB" id="A0A2Z6IIP3"/>
<protein>
    <submittedName>
        <fullName evidence="1">Uncharacterized protein</fullName>
    </submittedName>
</protein>
<evidence type="ECO:0000313" key="1">
    <source>
        <dbReference type="EMBL" id="BBF64564.1"/>
    </source>
</evidence>
<reference evidence="1 2" key="1">
    <citation type="journal article" date="2018" name="Microbiol. Resour. Announc.">
        <title>Complete Genome Sequence of Acidithiobacillus ferridurans JCM 18981.</title>
        <authorList>
            <person name="Miyauchi T."/>
            <person name="Kouzuma A."/>
            <person name="Abe T."/>
            <person name="Watanabe K."/>
        </authorList>
    </citation>
    <scope>NUCLEOTIDE SEQUENCE [LARGE SCALE GENOMIC DNA]</scope>
    <source>
        <strain evidence="2">ATCC 33020 / DSM 29468 / JCM 18981 / 11Fe</strain>
    </source>
</reference>
<name>A0A2Z6IIP3_ACIFI</name>